<dbReference type="Pfam" id="PF15979">
    <property type="entry name" value="Glyco_hydro_115"/>
    <property type="match status" value="1"/>
</dbReference>
<evidence type="ECO:0000259" key="2">
    <source>
        <dbReference type="Pfam" id="PF17829"/>
    </source>
</evidence>
<feature type="domain" description="Gylcosyl hydrolase 115 C-terminal" evidence="2">
    <location>
        <begin position="789"/>
        <end position="961"/>
    </location>
</feature>
<dbReference type="Gene3D" id="3.20.20.520">
    <property type="entry name" value="Glycosyl hydrolase family 115"/>
    <property type="match status" value="1"/>
</dbReference>
<comment type="caution">
    <text evidence="3">The sequence shown here is derived from an EMBL/GenBank/DDBJ whole genome shotgun (WGS) entry which is preliminary data.</text>
</comment>
<dbReference type="Gene3D" id="3.30.379.10">
    <property type="entry name" value="Chitobiase/beta-hexosaminidase domain 2-like"/>
    <property type="match status" value="1"/>
</dbReference>
<dbReference type="EMBL" id="JBFTWV010000058">
    <property type="protein sequence ID" value="KAL2793420.1"/>
    <property type="molecule type" value="Genomic_DNA"/>
</dbReference>
<accession>A0ABR4G322</accession>
<dbReference type="PANTHER" id="PTHR37842:SF2">
    <property type="entry name" value="GYLCOSYL HYDROLASE 115 C-TERMINAL DOMAIN-CONTAINING PROTEIN"/>
    <property type="match status" value="1"/>
</dbReference>
<dbReference type="Pfam" id="PF17829">
    <property type="entry name" value="GH115_C"/>
    <property type="match status" value="1"/>
</dbReference>
<keyword evidence="1" id="KW-0378">Hydrolase</keyword>
<dbReference type="Gene3D" id="1.20.58.2150">
    <property type="match status" value="1"/>
</dbReference>
<dbReference type="PANTHER" id="PTHR37842">
    <property type="match status" value="1"/>
</dbReference>
<dbReference type="InterPro" id="IPR041437">
    <property type="entry name" value="GH115_C"/>
</dbReference>
<organism evidence="3 4">
    <name type="scientific">Aspergillus keveii</name>
    <dbReference type="NCBI Taxonomy" id="714993"/>
    <lineage>
        <taxon>Eukaryota</taxon>
        <taxon>Fungi</taxon>
        <taxon>Dikarya</taxon>
        <taxon>Ascomycota</taxon>
        <taxon>Pezizomycotina</taxon>
        <taxon>Eurotiomycetes</taxon>
        <taxon>Eurotiomycetidae</taxon>
        <taxon>Eurotiales</taxon>
        <taxon>Aspergillaceae</taxon>
        <taxon>Aspergillus</taxon>
        <taxon>Aspergillus subgen. Nidulantes</taxon>
    </lineage>
</organism>
<dbReference type="InterPro" id="IPR042301">
    <property type="entry name" value="GH115_sf"/>
</dbReference>
<evidence type="ECO:0000313" key="3">
    <source>
        <dbReference type="EMBL" id="KAL2793420.1"/>
    </source>
</evidence>
<dbReference type="Gene3D" id="2.60.120.1620">
    <property type="match status" value="1"/>
</dbReference>
<keyword evidence="4" id="KW-1185">Reference proteome</keyword>
<evidence type="ECO:0000256" key="1">
    <source>
        <dbReference type="ARBA" id="ARBA00022801"/>
    </source>
</evidence>
<name>A0ABR4G322_9EURO</name>
<dbReference type="InterPro" id="IPR031924">
    <property type="entry name" value="GH115"/>
</dbReference>
<proteinExistence type="predicted"/>
<reference evidence="3 4" key="1">
    <citation type="submission" date="2024-07" db="EMBL/GenBank/DDBJ databases">
        <title>Section-level genome sequencing and comparative genomics of Aspergillus sections Usti and Cavernicolus.</title>
        <authorList>
            <consortium name="Lawrence Berkeley National Laboratory"/>
            <person name="Nybo J.L."/>
            <person name="Vesth T.C."/>
            <person name="Theobald S."/>
            <person name="Frisvad J.C."/>
            <person name="Larsen T.O."/>
            <person name="Kjaerboelling I."/>
            <person name="Rothschild-Mancinelli K."/>
            <person name="Lyhne E.K."/>
            <person name="Kogle M.E."/>
            <person name="Barry K."/>
            <person name="Clum A."/>
            <person name="Na H."/>
            <person name="Ledsgaard L."/>
            <person name="Lin J."/>
            <person name="Lipzen A."/>
            <person name="Kuo A."/>
            <person name="Riley R."/>
            <person name="Mondo S."/>
            <person name="Labutti K."/>
            <person name="Haridas S."/>
            <person name="Pangalinan J."/>
            <person name="Salamov A.A."/>
            <person name="Simmons B.A."/>
            <person name="Magnuson J.K."/>
            <person name="Chen J."/>
            <person name="Drula E."/>
            <person name="Henrissat B."/>
            <person name="Wiebenga A."/>
            <person name="Lubbers R.J."/>
            <person name="Gomes A.C."/>
            <person name="Makela M.R."/>
            <person name="Stajich J."/>
            <person name="Grigoriev I.V."/>
            <person name="Mortensen U.H."/>
            <person name="De Vries R.P."/>
            <person name="Baker S.E."/>
            <person name="Andersen M.R."/>
        </authorList>
    </citation>
    <scope>NUCLEOTIDE SEQUENCE [LARGE SCALE GENOMIC DNA]</scope>
    <source>
        <strain evidence="3 4">CBS 209.92</strain>
    </source>
</reference>
<gene>
    <name evidence="3" type="ORF">BJX66DRAFT_326075</name>
</gene>
<dbReference type="InterPro" id="IPR029018">
    <property type="entry name" value="Hex-like_dom2"/>
</dbReference>
<protein>
    <recommendedName>
        <fullName evidence="2">Gylcosyl hydrolase 115 C-terminal domain-containing protein</fullName>
    </recommendedName>
</protein>
<sequence>MFDVPVVAFKPVEGSFDLVGLPVLVDSEDYEGIHIAAGNLVLDLERVSGHKPKLLSQIPTGSSPVEGVILVGSIQKSPTIHSLVSSGHLDVQPVEGKWESCVAATLCLPWASKCFVTAGSDKRGTIFSIYTLSEQIGVSPWHWWADVPVKRHEEIYALPTTLYQGEPSVRYRGLFINDEEPALSSWVHEKIGPKFNFDFYKMIFELLLRLKANFLWPAMWSGHPYPGSSFFADDSLNQKMADVYGIVLSTSHHEPMQRSTTEWRTRGDGKWEWALNRANITKFFEDGIERTRPYESFITLGMRGEGDEKMKADDPQVTLQDVVTNQRTIIHKAYGKADGERQLMALYKEVLEYYEGGLVIPDDVTLLFPDDNFGNVRRLPTREERARRGGIGLYYHLEYVGSPRGYKWINTNSCAKIYQRLRRAYDHGISEIWVLNVGDLKPLELPFTCAMQMAWNIDSCTSATIPGILRQYCSREFGSEHADTVAHLLLQHDRLLAIRRHEHLEADTLSILNYREADTVLSRWKQLESSAEHILAATDEESKAAVYQLVLHPIKASRIYTELRIAQAKNKLHGAQRRTSTNAWAKRVLYLFDEDFTLSQEFHDNPWTGTKWNHIMRQPHYGYSTETWHDPSRDLITGLCYIQPRQDSNPIMGQMGVAVEGHPGVRPGLINEETDRMQPSRGDLVPGLTTPVLSPYSVAGTYFEVFSRGSKPFTWTATAEESWVHMSQVTGEVSPHMEIDPRVEVTINWAQVPVGCEQTVLIHIRSSTGDYEQVHVPVFNATHPPDFHGFVESNGYVSIEPGSIPLGTDLWAYYEHHPHLGRTMSGAIGLRPDTLAAPDAEKIPFLTYDSITFTEYPTAIVHLYFTMALDADPLVPLSYDIFLDGNRENCVRLLEKPRSPGELPAGWAEAVMDGVWKRSHAFPAISSGVHHMGFRPRSEGLFVEKMVLDFGGVRDSYLGPP</sequence>
<evidence type="ECO:0000313" key="4">
    <source>
        <dbReference type="Proteomes" id="UP001610563"/>
    </source>
</evidence>
<dbReference type="Proteomes" id="UP001610563">
    <property type="component" value="Unassembled WGS sequence"/>
</dbReference>